<dbReference type="GO" id="GO:0000812">
    <property type="term" value="C:Swr1 complex"/>
    <property type="evidence" value="ECO:0007669"/>
    <property type="project" value="TreeGrafter"/>
</dbReference>
<accession>A0A9P7MYP2</accession>
<comment type="caution">
    <text evidence="6">The sequence shown here is derived from an EMBL/GenBank/DDBJ whole genome shotgun (WGS) entry which is preliminary data.</text>
</comment>
<evidence type="ECO:0000313" key="6">
    <source>
        <dbReference type="EMBL" id="KAG5975946.1"/>
    </source>
</evidence>
<feature type="region of interest" description="Disordered" evidence="3">
    <location>
        <begin position="138"/>
        <end position="157"/>
    </location>
</feature>
<dbReference type="InterPro" id="IPR027124">
    <property type="entry name" value="Swc5/CFDP1/2"/>
</dbReference>
<feature type="domain" description="BCNT-C" evidence="4">
    <location>
        <begin position="253"/>
        <end position="333"/>
    </location>
</feature>
<evidence type="ECO:0000256" key="2">
    <source>
        <dbReference type="ARBA" id="ARBA00019138"/>
    </source>
</evidence>
<reference evidence="6 7" key="1">
    <citation type="journal article" date="2020" name="bioRxiv">
        <title>Whole genome comparisons of ergot fungi reveals the divergence and evolution of species within the genus Claviceps are the result of varying mechanisms driving genome evolution and host range expansion.</title>
        <authorList>
            <person name="Wyka S.A."/>
            <person name="Mondo S.J."/>
            <person name="Liu M."/>
            <person name="Dettman J."/>
            <person name="Nalam V."/>
            <person name="Broders K.D."/>
        </authorList>
    </citation>
    <scope>NUCLEOTIDE SEQUENCE</scope>
    <source>
        <strain evidence="6">CCC 1102</strain>
        <strain evidence="5 7">LM583</strain>
    </source>
</reference>
<dbReference type="AlphaFoldDB" id="A0A9P7MYP2"/>
<dbReference type="PANTHER" id="PTHR48407">
    <property type="entry name" value="CRANIOFACIAL DEVELOPMENT PROTEIN 1"/>
    <property type="match status" value="1"/>
</dbReference>
<feature type="compositionally biased region" description="Basic and acidic residues" evidence="3">
    <location>
        <begin position="108"/>
        <end position="117"/>
    </location>
</feature>
<proteinExistence type="inferred from homology"/>
<sequence length="333" mass="36145">MPPDPLADDDEQYASSQDSDFAPDAAPEVASDASDSDDAPADGPLKRKHAEAVAGPSDREDHGYDNSGDEAIIGKGRKRRRRAQERGQLVDEDEEGGSGGLVKTRAQRAAEKEERKYTVNNEPVTIDVDALWAQMISGKPAKPSKPSKAAPTTDEIDRAVAQVASDTRAAPPTEAPPSDTIRIKRTYNFAGKVHTEEKVVARDSAEAKLYLATHQGKEAPPTDSDASTTKRITKKAFRSAFEPSLDLGPGRTDLNLGLAARMQAGREAQAKKLTTVEKSRMDWAGYVDKEGLQDELVLASKSKDSYAARQDFLARSEAIREDDARKARQSTRV</sequence>
<dbReference type="Proteomes" id="UP000784919">
    <property type="component" value="Unassembled WGS sequence"/>
</dbReference>
<evidence type="ECO:0000259" key="4">
    <source>
        <dbReference type="PROSITE" id="PS51279"/>
    </source>
</evidence>
<feature type="compositionally biased region" description="Low complexity" evidence="3">
    <location>
        <begin position="22"/>
        <end position="33"/>
    </location>
</feature>
<evidence type="ECO:0000256" key="3">
    <source>
        <dbReference type="SAM" id="MobiDB-lite"/>
    </source>
</evidence>
<dbReference type="PROSITE" id="PS51279">
    <property type="entry name" value="BCNT_C"/>
    <property type="match status" value="1"/>
</dbReference>
<dbReference type="Pfam" id="PF07572">
    <property type="entry name" value="BCNT"/>
    <property type="match status" value="1"/>
</dbReference>
<keyword evidence="7" id="KW-1185">Reference proteome</keyword>
<dbReference type="EMBL" id="SRPR01000125">
    <property type="protein sequence ID" value="KAG5959254.1"/>
    <property type="molecule type" value="Genomic_DNA"/>
</dbReference>
<organism evidence="6 8">
    <name type="scientific">Claviceps arundinis</name>
    <dbReference type="NCBI Taxonomy" id="1623583"/>
    <lineage>
        <taxon>Eukaryota</taxon>
        <taxon>Fungi</taxon>
        <taxon>Dikarya</taxon>
        <taxon>Ascomycota</taxon>
        <taxon>Pezizomycotina</taxon>
        <taxon>Sordariomycetes</taxon>
        <taxon>Hypocreomycetidae</taxon>
        <taxon>Hypocreales</taxon>
        <taxon>Clavicipitaceae</taxon>
        <taxon>Claviceps</taxon>
    </lineage>
</organism>
<feature type="compositionally biased region" description="Low complexity" evidence="3">
    <location>
        <begin position="139"/>
        <end position="151"/>
    </location>
</feature>
<gene>
    <name evidence="6" type="ORF">E4U56_002985</name>
    <name evidence="5" type="ORF">E4U57_000816</name>
</gene>
<evidence type="ECO:0000313" key="8">
    <source>
        <dbReference type="Proteomes" id="UP000784919"/>
    </source>
</evidence>
<evidence type="ECO:0000313" key="5">
    <source>
        <dbReference type="EMBL" id="KAG5959254.1"/>
    </source>
</evidence>
<evidence type="ECO:0000313" key="7">
    <source>
        <dbReference type="Proteomes" id="UP000742024"/>
    </source>
</evidence>
<dbReference type="EMBL" id="SRPS01000020">
    <property type="protein sequence ID" value="KAG5975946.1"/>
    <property type="molecule type" value="Genomic_DNA"/>
</dbReference>
<dbReference type="OrthoDB" id="445677at2759"/>
<feature type="region of interest" description="Disordered" evidence="3">
    <location>
        <begin position="1"/>
        <end position="117"/>
    </location>
</feature>
<evidence type="ECO:0000256" key="1">
    <source>
        <dbReference type="ARBA" id="ARBA00010465"/>
    </source>
</evidence>
<dbReference type="InterPro" id="IPR011421">
    <property type="entry name" value="BCNT-C"/>
</dbReference>
<dbReference type="Proteomes" id="UP000742024">
    <property type="component" value="Unassembled WGS sequence"/>
</dbReference>
<feature type="compositionally biased region" description="Acidic residues" evidence="3">
    <location>
        <begin position="1"/>
        <end position="12"/>
    </location>
</feature>
<protein>
    <recommendedName>
        <fullName evidence="2">SWR1-complex protein 5</fullName>
    </recommendedName>
</protein>
<dbReference type="PANTHER" id="PTHR48407:SF1">
    <property type="entry name" value="CRANIOFACIAL DEVELOPMENT PROTEIN 1"/>
    <property type="match status" value="1"/>
</dbReference>
<name>A0A9P7MYP2_9HYPO</name>
<comment type="similarity">
    <text evidence="1">Belongs to the SWC5 family.</text>
</comment>